<name>A0A839U7K6_9HYPH</name>
<keyword evidence="1" id="KW-0472">Membrane</keyword>
<evidence type="ECO:0000313" key="2">
    <source>
        <dbReference type="EMBL" id="MBB3144701.1"/>
    </source>
</evidence>
<evidence type="ECO:0000313" key="3">
    <source>
        <dbReference type="Proteomes" id="UP000554520"/>
    </source>
</evidence>
<keyword evidence="3" id="KW-1185">Reference proteome</keyword>
<dbReference type="RefSeq" id="WP_112525893.1">
    <property type="nucleotide sequence ID" value="NZ_JACHXN010000003.1"/>
</dbReference>
<feature type="transmembrane region" description="Helical" evidence="1">
    <location>
        <begin position="12"/>
        <end position="32"/>
    </location>
</feature>
<dbReference type="EMBL" id="JACHXN010000003">
    <property type="protein sequence ID" value="MBB3144701.1"/>
    <property type="molecule type" value="Genomic_DNA"/>
</dbReference>
<protein>
    <submittedName>
        <fullName evidence="2">Uncharacterized protein</fullName>
    </submittedName>
</protein>
<dbReference type="Proteomes" id="UP000554520">
    <property type="component" value="Unassembled WGS sequence"/>
</dbReference>
<keyword evidence="1" id="KW-0812">Transmembrane</keyword>
<accession>A0A839U7K6</accession>
<reference evidence="2 3" key="1">
    <citation type="submission" date="2020-08" db="EMBL/GenBank/DDBJ databases">
        <title>Genomic Encyclopedia of Type Strains, Phase III (KMG-III): the genomes of soil and plant-associated and newly described type strains.</title>
        <authorList>
            <person name="Whitman W."/>
        </authorList>
    </citation>
    <scope>NUCLEOTIDE SEQUENCE [LARGE SCALE GENOMIC DNA]</scope>
    <source>
        <strain evidence="2 3">CECT 7015</strain>
    </source>
</reference>
<keyword evidence="1" id="KW-1133">Transmembrane helix</keyword>
<proteinExistence type="predicted"/>
<evidence type="ECO:0000256" key="1">
    <source>
        <dbReference type="SAM" id="Phobius"/>
    </source>
</evidence>
<organism evidence="2 3">
    <name type="scientific">Phyllobacterium trifolii</name>
    <dbReference type="NCBI Taxonomy" id="300193"/>
    <lineage>
        <taxon>Bacteria</taxon>
        <taxon>Pseudomonadati</taxon>
        <taxon>Pseudomonadota</taxon>
        <taxon>Alphaproteobacteria</taxon>
        <taxon>Hyphomicrobiales</taxon>
        <taxon>Phyllobacteriaceae</taxon>
        <taxon>Phyllobacterium</taxon>
    </lineage>
</organism>
<comment type="caution">
    <text evidence="2">The sequence shown here is derived from an EMBL/GenBank/DDBJ whole genome shotgun (WGS) entry which is preliminary data.</text>
</comment>
<gene>
    <name evidence="2" type="ORF">FHS21_001102</name>
</gene>
<sequence length="59" mass="6424">MSENDHQPVKLTGVLLLAAVALVFLAVIWLIGTAFARTTIVYDGSTATERMTYVSVVLR</sequence>
<dbReference type="AlphaFoldDB" id="A0A839U7K6"/>